<keyword evidence="2" id="KW-1185">Reference proteome</keyword>
<dbReference type="OrthoDB" id="3217549at2759"/>
<name>A0A0C9WX88_9AGAR</name>
<dbReference type="AlphaFoldDB" id="A0A0C9WX88"/>
<reference evidence="2" key="2">
    <citation type="submission" date="2015-01" db="EMBL/GenBank/DDBJ databases">
        <title>Evolutionary Origins and Diversification of the Mycorrhizal Mutualists.</title>
        <authorList>
            <consortium name="DOE Joint Genome Institute"/>
            <consortium name="Mycorrhizal Genomics Consortium"/>
            <person name="Kohler A."/>
            <person name="Kuo A."/>
            <person name="Nagy L.G."/>
            <person name="Floudas D."/>
            <person name="Copeland A."/>
            <person name="Barry K.W."/>
            <person name="Cichocki N."/>
            <person name="Veneault-Fourrey C."/>
            <person name="LaButti K."/>
            <person name="Lindquist E.A."/>
            <person name="Lipzen A."/>
            <person name="Lundell T."/>
            <person name="Morin E."/>
            <person name="Murat C."/>
            <person name="Riley R."/>
            <person name="Ohm R."/>
            <person name="Sun H."/>
            <person name="Tunlid A."/>
            <person name="Henrissat B."/>
            <person name="Grigoriev I.V."/>
            <person name="Hibbett D.S."/>
            <person name="Martin F."/>
        </authorList>
    </citation>
    <scope>NUCLEOTIDE SEQUENCE [LARGE SCALE GENOMIC DNA]</scope>
    <source>
        <strain evidence="2">LaAM-08-1</strain>
    </source>
</reference>
<dbReference type="HOGENOM" id="CLU_2831584_0_0_1"/>
<evidence type="ECO:0000313" key="1">
    <source>
        <dbReference type="EMBL" id="KIJ89956.1"/>
    </source>
</evidence>
<dbReference type="Proteomes" id="UP000054477">
    <property type="component" value="Unassembled WGS sequence"/>
</dbReference>
<sequence>MFDVNPSPFIGYWHITAHVKTRKSAISLCHMGYVYIVRLWLEKLRSHSLSIDLAQGCCDDGGIIAM</sequence>
<reference evidence="1 2" key="1">
    <citation type="submission" date="2014-04" db="EMBL/GenBank/DDBJ databases">
        <authorList>
            <consortium name="DOE Joint Genome Institute"/>
            <person name="Kuo A."/>
            <person name="Kohler A."/>
            <person name="Nagy L.G."/>
            <person name="Floudas D."/>
            <person name="Copeland A."/>
            <person name="Barry K.W."/>
            <person name="Cichocki N."/>
            <person name="Veneault-Fourrey C."/>
            <person name="LaButti K."/>
            <person name="Lindquist E.A."/>
            <person name="Lipzen A."/>
            <person name="Lundell T."/>
            <person name="Morin E."/>
            <person name="Murat C."/>
            <person name="Sun H."/>
            <person name="Tunlid A."/>
            <person name="Henrissat B."/>
            <person name="Grigoriev I.V."/>
            <person name="Hibbett D.S."/>
            <person name="Martin F."/>
            <person name="Nordberg H.P."/>
            <person name="Cantor M.N."/>
            <person name="Hua S.X."/>
        </authorList>
    </citation>
    <scope>NUCLEOTIDE SEQUENCE [LARGE SCALE GENOMIC DNA]</scope>
    <source>
        <strain evidence="1 2">LaAM-08-1</strain>
    </source>
</reference>
<protein>
    <submittedName>
        <fullName evidence="1">Uncharacterized protein</fullName>
    </submittedName>
</protein>
<dbReference type="EMBL" id="KN839343">
    <property type="protein sequence ID" value="KIJ89956.1"/>
    <property type="molecule type" value="Genomic_DNA"/>
</dbReference>
<organism evidence="1 2">
    <name type="scientific">Laccaria amethystina LaAM-08-1</name>
    <dbReference type="NCBI Taxonomy" id="1095629"/>
    <lineage>
        <taxon>Eukaryota</taxon>
        <taxon>Fungi</taxon>
        <taxon>Dikarya</taxon>
        <taxon>Basidiomycota</taxon>
        <taxon>Agaricomycotina</taxon>
        <taxon>Agaricomycetes</taxon>
        <taxon>Agaricomycetidae</taxon>
        <taxon>Agaricales</taxon>
        <taxon>Agaricineae</taxon>
        <taxon>Hydnangiaceae</taxon>
        <taxon>Laccaria</taxon>
    </lineage>
</organism>
<evidence type="ECO:0000313" key="2">
    <source>
        <dbReference type="Proteomes" id="UP000054477"/>
    </source>
</evidence>
<accession>A0A0C9WX88</accession>
<gene>
    <name evidence="1" type="ORF">K443DRAFT_15645</name>
</gene>
<proteinExistence type="predicted"/>